<gene>
    <name evidence="1" type="ORF">Mterra_01822</name>
</gene>
<comment type="caution">
    <text evidence="1">The sequence shown here is derived from an EMBL/GenBank/DDBJ whole genome shotgun (WGS) entry which is preliminary data.</text>
</comment>
<keyword evidence="2" id="KW-1185">Reference proteome</keyword>
<evidence type="ECO:0000313" key="2">
    <source>
        <dbReference type="Proteomes" id="UP000265715"/>
    </source>
</evidence>
<dbReference type="Proteomes" id="UP000265715">
    <property type="component" value="Unassembled WGS sequence"/>
</dbReference>
<accession>A0A399EJW2</accession>
<dbReference type="EMBL" id="QXDL01000065">
    <property type="protein sequence ID" value="RIH85004.1"/>
    <property type="molecule type" value="Genomic_DNA"/>
</dbReference>
<evidence type="ECO:0000313" key="1">
    <source>
        <dbReference type="EMBL" id="RIH85004.1"/>
    </source>
</evidence>
<sequence length="32" mass="3824">MMVGKTVKDYIRDQLKDIWASWNPGKEFKELP</sequence>
<dbReference type="AlphaFoldDB" id="A0A399EJW2"/>
<proteinExistence type="predicted"/>
<protein>
    <submittedName>
        <fullName evidence="1">Uncharacterized protein</fullName>
    </submittedName>
</protein>
<organism evidence="1 2">
    <name type="scientific">Calidithermus terrae</name>
    <dbReference type="NCBI Taxonomy" id="1408545"/>
    <lineage>
        <taxon>Bacteria</taxon>
        <taxon>Thermotogati</taxon>
        <taxon>Deinococcota</taxon>
        <taxon>Deinococci</taxon>
        <taxon>Thermales</taxon>
        <taxon>Thermaceae</taxon>
        <taxon>Calidithermus</taxon>
    </lineage>
</organism>
<reference evidence="1 2" key="1">
    <citation type="submission" date="2018-08" db="EMBL/GenBank/DDBJ databases">
        <title>Meiothermus terrae DSM 26712 genome sequencing project.</title>
        <authorList>
            <person name="Da Costa M.S."/>
            <person name="Albuquerque L."/>
            <person name="Raposo P."/>
            <person name="Froufe H.J.C."/>
            <person name="Barroso C.S."/>
            <person name="Egas C."/>
        </authorList>
    </citation>
    <scope>NUCLEOTIDE SEQUENCE [LARGE SCALE GENOMIC DNA]</scope>
    <source>
        <strain evidence="1 2">DSM 26712</strain>
    </source>
</reference>
<name>A0A399EJW2_9DEIN</name>